<comment type="cofactor">
    <cofactor evidence="1">
        <name>Mg(2+)</name>
        <dbReference type="ChEBI" id="CHEBI:18420"/>
    </cofactor>
</comment>
<evidence type="ECO:0000256" key="2">
    <source>
        <dbReference type="ARBA" id="ARBA00006220"/>
    </source>
</evidence>
<comment type="similarity">
    <text evidence="2">Belongs to the PPase family.</text>
</comment>
<dbReference type="InterPro" id="IPR036649">
    <property type="entry name" value="Pyrophosphatase_sf"/>
</dbReference>
<reference evidence="9" key="1">
    <citation type="submission" date="2022-11" db="UniProtKB">
        <authorList>
            <consortium name="WormBaseParasite"/>
        </authorList>
    </citation>
    <scope>IDENTIFICATION</scope>
</reference>
<dbReference type="WBParaSite" id="ACRNAN_scaffold16805.g28958.t1">
    <property type="protein sequence ID" value="ACRNAN_scaffold16805.g28958.t1"/>
    <property type="gene ID" value="ACRNAN_scaffold16805.g28958"/>
</dbReference>
<dbReference type="Gene3D" id="3.90.80.10">
    <property type="entry name" value="Inorganic pyrophosphatase"/>
    <property type="match status" value="1"/>
</dbReference>
<dbReference type="SUPFAM" id="SSF50324">
    <property type="entry name" value="Inorganic pyrophosphatase"/>
    <property type="match status" value="1"/>
</dbReference>
<proteinExistence type="inferred from homology"/>
<dbReference type="GO" id="GO:0000287">
    <property type="term" value="F:magnesium ion binding"/>
    <property type="evidence" value="ECO:0007669"/>
    <property type="project" value="InterPro"/>
</dbReference>
<evidence type="ECO:0000256" key="5">
    <source>
        <dbReference type="ARBA" id="ARBA00022801"/>
    </source>
</evidence>
<dbReference type="EC" id="3.6.1.1" evidence="3"/>
<organism evidence="8 9">
    <name type="scientific">Acrobeloides nanus</name>
    <dbReference type="NCBI Taxonomy" id="290746"/>
    <lineage>
        <taxon>Eukaryota</taxon>
        <taxon>Metazoa</taxon>
        <taxon>Ecdysozoa</taxon>
        <taxon>Nematoda</taxon>
        <taxon>Chromadorea</taxon>
        <taxon>Rhabditida</taxon>
        <taxon>Tylenchina</taxon>
        <taxon>Cephalobomorpha</taxon>
        <taxon>Cephaloboidea</taxon>
        <taxon>Cephalobidae</taxon>
        <taxon>Acrobeloides</taxon>
    </lineage>
</organism>
<evidence type="ECO:0000256" key="1">
    <source>
        <dbReference type="ARBA" id="ARBA00001946"/>
    </source>
</evidence>
<protein>
    <recommendedName>
        <fullName evidence="3">inorganic diphosphatase</fullName>
        <ecNumber evidence="3">3.6.1.1</ecNumber>
    </recommendedName>
</protein>
<evidence type="ECO:0000313" key="9">
    <source>
        <dbReference type="WBParaSite" id="ACRNAN_scaffold16805.g28958.t1"/>
    </source>
</evidence>
<keyword evidence="8" id="KW-1185">Reference proteome</keyword>
<evidence type="ECO:0000256" key="3">
    <source>
        <dbReference type="ARBA" id="ARBA00012146"/>
    </source>
</evidence>
<evidence type="ECO:0000256" key="4">
    <source>
        <dbReference type="ARBA" id="ARBA00022723"/>
    </source>
</evidence>
<dbReference type="InterPro" id="IPR008162">
    <property type="entry name" value="Pyrophosphatase"/>
</dbReference>
<dbReference type="GO" id="GO:0006796">
    <property type="term" value="P:phosphate-containing compound metabolic process"/>
    <property type="evidence" value="ECO:0007669"/>
    <property type="project" value="InterPro"/>
</dbReference>
<keyword evidence="6" id="KW-0460">Magnesium</keyword>
<dbReference type="PANTHER" id="PTHR10286">
    <property type="entry name" value="INORGANIC PYROPHOSPHATASE"/>
    <property type="match status" value="1"/>
</dbReference>
<dbReference type="AlphaFoldDB" id="A0A914D1A7"/>
<dbReference type="GO" id="GO:0005737">
    <property type="term" value="C:cytoplasm"/>
    <property type="evidence" value="ECO:0007669"/>
    <property type="project" value="InterPro"/>
</dbReference>
<keyword evidence="7" id="KW-0732">Signal</keyword>
<dbReference type="Pfam" id="PF00719">
    <property type="entry name" value="Pyrophosphatase"/>
    <property type="match status" value="1"/>
</dbReference>
<evidence type="ECO:0000256" key="6">
    <source>
        <dbReference type="ARBA" id="ARBA00022842"/>
    </source>
</evidence>
<feature type="signal peptide" evidence="7">
    <location>
        <begin position="1"/>
        <end position="16"/>
    </location>
</feature>
<dbReference type="Proteomes" id="UP000887540">
    <property type="component" value="Unplaced"/>
</dbReference>
<evidence type="ECO:0000256" key="7">
    <source>
        <dbReference type="SAM" id="SignalP"/>
    </source>
</evidence>
<sequence length="297" mass="33482">MLRVIFFAVAVSAAFAQLSSTREPAQQDEFLTGGAEEYRKVIKGDLRQDPAEFITYIEEAADKKPLSYWHDIPLYFDEAERVYNMIVEIPRGEAIKTLLNISEEMSPITVSMLPNSHQPALENVDYIHDFGKLPQTYSSASVEDQLAKLKGNGYPLDVVEISDRTHEIGDIVPVKILGVLGVASNDIVDYKLIAFDIRSAAADQINSLADIEAHYPDLLAATRGYFRFYQFPQQVNDMLFNGEYQDASVAENLINEKNNEWKQLLESDSPPAELNTVSQQSFAHFQPDQSKWQQILA</sequence>
<accession>A0A914D1A7</accession>
<keyword evidence="5" id="KW-0378">Hydrolase</keyword>
<evidence type="ECO:0000313" key="8">
    <source>
        <dbReference type="Proteomes" id="UP000887540"/>
    </source>
</evidence>
<dbReference type="GO" id="GO:0004427">
    <property type="term" value="F:inorganic diphosphate phosphatase activity"/>
    <property type="evidence" value="ECO:0007669"/>
    <property type="project" value="UniProtKB-EC"/>
</dbReference>
<feature type="chain" id="PRO_5036857567" description="inorganic diphosphatase" evidence="7">
    <location>
        <begin position="17"/>
        <end position="297"/>
    </location>
</feature>
<keyword evidence="4" id="KW-0479">Metal-binding</keyword>
<name>A0A914D1A7_9BILA</name>